<dbReference type="EMBL" id="BLRY01000006">
    <property type="protein sequence ID" value="GFP26802.1"/>
    <property type="molecule type" value="Genomic_DNA"/>
</dbReference>
<dbReference type="EMBL" id="BLRX01000060">
    <property type="protein sequence ID" value="GFP25257.1"/>
    <property type="molecule type" value="Genomic_DNA"/>
</dbReference>
<gene>
    <name evidence="9" type="ORF">HKBW3S25_00715</name>
    <name evidence="10" type="ORF">HKBW3S33_00216</name>
    <name evidence="11" type="ORF">HKBW3S43_01608</name>
</gene>
<keyword evidence="2" id="KW-1277">Toxin-antitoxin system</keyword>
<dbReference type="RefSeq" id="WP_176230319.1">
    <property type="nucleotide sequence ID" value="NZ_BLRY01000006.1"/>
</dbReference>
<dbReference type="GO" id="GO:0016787">
    <property type="term" value="F:hydrolase activity"/>
    <property type="evidence" value="ECO:0007669"/>
    <property type="project" value="UniProtKB-KW"/>
</dbReference>
<dbReference type="Gene3D" id="3.40.50.1010">
    <property type="entry name" value="5'-nuclease"/>
    <property type="match status" value="1"/>
</dbReference>
<organism evidence="11 13">
    <name type="scientific">Candidatus Hakubella thermalkaliphila</name>
    <dbReference type="NCBI Taxonomy" id="2754717"/>
    <lineage>
        <taxon>Bacteria</taxon>
        <taxon>Bacillati</taxon>
        <taxon>Actinomycetota</taxon>
        <taxon>Actinomycetota incertae sedis</taxon>
        <taxon>Candidatus Hakubellales</taxon>
        <taxon>Candidatus Hakubellaceae</taxon>
        <taxon>Candidatus Hakubella</taxon>
    </lineage>
</organism>
<sequence>MPESYLFDTVACSRWRRGDAVLRSKVEALPSDAVLYTSVISVGELTLGIHKAPQEHKEKLWQRTQEMLARFKDILKVTREVADKYGDIVARVSPGQHIGQNDYWIAAVALTYEMVLITNDLDFDRVPRLRKENWLE</sequence>
<dbReference type="EMBL" id="BLSB01000232">
    <property type="protein sequence ID" value="GFP35820.1"/>
    <property type="molecule type" value="Genomic_DNA"/>
</dbReference>
<evidence type="ECO:0000313" key="13">
    <source>
        <dbReference type="Proteomes" id="UP000576480"/>
    </source>
</evidence>
<keyword evidence="5" id="KW-0378">Hydrolase</keyword>
<dbReference type="SUPFAM" id="SSF88723">
    <property type="entry name" value="PIN domain-like"/>
    <property type="match status" value="1"/>
</dbReference>
<keyword evidence="11" id="KW-0255">Endonuclease</keyword>
<evidence type="ECO:0000256" key="3">
    <source>
        <dbReference type="ARBA" id="ARBA00022722"/>
    </source>
</evidence>
<dbReference type="PANTHER" id="PTHR33653">
    <property type="entry name" value="RIBONUCLEASE VAPC2"/>
    <property type="match status" value="1"/>
</dbReference>
<dbReference type="Proteomes" id="UP000543224">
    <property type="component" value="Unassembled WGS sequence"/>
</dbReference>
<dbReference type="InterPro" id="IPR050556">
    <property type="entry name" value="Type_II_TA_system_RNase"/>
</dbReference>
<evidence type="ECO:0000259" key="8">
    <source>
        <dbReference type="Pfam" id="PF01850"/>
    </source>
</evidence>
<proteinExistence type="inferred from homology"/>
<accession>A0A6V8PUH5</accession>
<dbReference type="PANTHER" id="PTHR33653:SF1">
    <property type="entry name" value="RIBONUCLEASE VAPC2"/>
    <property type="match status" value="1"/>
</dbReference>
<evidence type="ECO:0000256" key="4">
    <source>
        <dbReference type="ARBA" id="ARBA00022723"/>
    </source>
</evidence>
<dbReference type="Proteomes" id="UP000576480">
    <property type="component" value="Unassembled WGS sequence"/>
</dbReference>
<dbReference type="AlphaFoldDB" id="A0A6V8PUH5"/>
<keyword evidence="14" id="KW-1185">Reference proteome</keyword>
<evidence type="ECO:0000313" key="10">
    <source>
        <dbReference type="EMBL" id="GFP26802.1"/>
    </source>
</evidence>
<evidence type="ECO:0000313" key="11">
    <source>
        <dbReference type="EMBL" id="GFP35820.1"/>
    </source>
</evidence>
<dbReference type="Proteomes" id="UP000591948">
    <property type="component" value="Unassembled WGS sequence"/>
</dbReference>
<reference evidence="12 13" key="1">
    <citation type="journal article" date="2020" name="Front. Microbiol.">
        <title>Single-cell genomics of novel Actinobacteria with the Wood-Ljungdahl pathway discovered in a serpentinizing system.</title>
        <authorList>
            <person name="Merino N."/>
            <person name="Kawai M."/>
            <person name="Boyd E.S."/>
            <person name="Colman D.R."/>
            <person name="McGlynn S.E."/>
            <person name="Nealson K.H."/>
            <person name="Kurokawa K."/>
            <person name="Hongoh Y."/>
        </authorList>
    </citation>
    <scope>NUCLEOTIDE SEQUENCE [LARGE SCALE GENOMIC DNA]</scope>
    <source>
        <strain evidence="9 12">S25</strain>
        <strain evidence="10 14">S33</strain>
        <strain evidence="11 13">S43</strain>
    </source>
</reference>
<comment type="similarity">
    <text evidence="7">Belongs to the PINc/VapC protein family.</text>
</comment>
<comment type="caution">
    <text evidence="11">The sequence shown here is derived from an EMBL/GenBank/DDBJ whole genome shotgun (WGS) entry which is preliminary data.</text>
</comment>
<dbReference type="CDD" id="cd09881">
    <property type="entry name" value="PIN_VapC4-5_FitB-like"/>
    <property type="match status" value="1"/>
</dbReference>
<evidence type="ECO:0000313" key="12">
    <source>
        <dbReference type="Proteomes" id="UP000543224"/>
    </source>
</evidence>
<evidence type="ECO:0000313" key="14">
    <source>
        <dbReference type="Proteomes" id="UP000591948"/>
    </source>
</evidence>
<dbReference type="Pfam" id="PF01850">
    <property type="entry name" value="PIN"/>
    <property type="match status" value="1"/>
</dbReference>
<evidence type="ECO:0000313" key="9">
    <source>
        <dbReference type="EMBL" id="GFP25257.1"/>
    </source>
</evidence>
<keyword evidence="6" id="KW-0460">Magnesium</keyword>
<keyword evidence="3" id="KW-0540">Nuclease</keyword>
<comment type="cofactor">
    <cofactor evidence="1">
        <name>Mg(2+)</name>
        <dbReference type="ChEBI" id="CHEBI:18420"/>
    </cofactor>
</comment>
<dbReference type="GO" id="GO:0004519">
    <property type="term" value="F:endonuclease activity"/>
    <property type="evidence" value="ECO:0007669"/>
    <property type="project" value="UniProtKB-KW"/>
</dbReference>
<dbReference type="GO" id="GO:0046872">
    <property type="term" value="F:metal ion binding"/>
    <property type="evidence" value="ECO:0007669"/>
    <property type="project" value="UniProtKB-KW"/>
</dbReference>
<evidence type="ECO:0000256" key="5">
    <source>
        <dbReference type="ARBA" id="ARBA00022801"/>
    </source>
</evidence>
<dbReference type="InterPro" id="IPR002716">
    <property type="entry name" value="PIN_dom"/>
</dbReference>
<protein>
    <submittedName>
        <fullName evidence="11">tRNA(fMet)-specific endonuclease VapC</fullName>
    </submittedName>
</protein>
<evidence type="ECO:0000256" key="1">
    <source>
        <dbReference type="ARBA" id="ARBA00001946"/>
    </source>
</evidence>
<keyword evidence="4" id="KW-0479">Metal-binding</keyword>
<name>A0A6V8PUH5_9ACTN</name>
<evidence type="ECO:0000256" key="6">
    <source>
        <dbReference type="ARBA" id="ARBA00022842"/>
    </source>
</evidence>
<dbReference type="InterPro" id="IPR029060">
    <property type="entry name" value="PIN-like_dom_sf"/>
</dbReference>
<evidence type="ECO:0000256" key="7">
    <source>
        <dbReference type="ARBA" id="ARBA00038093"/>
    </source>
</evidence>
<feature type="domain" description="PIN" evidence="8">
    <location>
        <begin position="5"/>
        <end position="128"/>
    </location>
</feature>
<evidence type="ECO:0000256" key="2">
    <source>
        <dbReference type="ARBA" id="ARBA00022649"/>
    </source>
</evidence>